<dbReference type="SUPFAM" id="SSF52096">
    <property type="entry name" value="ClpP/crotonase"/>
    <property type="match status" value="1"/>
</dbReference>
<reference evidence="6 7" key="1">
    <citation type="submission" date="2019-01" db="EMBL/GenBank/DDBJ databases">
        <title>Agromyces.</title>
        <authorList>
            <person name="Li J."/>
        </authorList>
    </citation>
    <scope>NUCLEOTIDE SEQUENCE [LARGE SCALE GENOMIC DNA]</scope>
    <source>
        <strain evidence="6 7">DSM 23870</strain>
    </source>
</reference>
<evidence type="ECO:0000256" key="2">
    <source>
        <dbReference type="ARBA" id="ARBA00011915"/>
    </source>
</evidence>
<dbReference type="AlphaFoldDB" id="A0A4Q2MG74"/>
<dbReference type="OrthoDB" id="9790967at2"/>
<organism evidence="6 7">
    <name type="scientific">Agromyces atrinae</name>
    <dbReference type="NCBI Taxonomy" id="592376"/>
    <lineage>
        <taxon>Bacteria</taxon>
        <taxon>Bacillati</taxon>
        <taxon>Actinomycetota</taxon>
        <taxon>Actinomycetes</taxon>
        <taxon>Micrococcales</taxon>
        <taxon>Microbacteriaceae</taxon>
        <taxon>Agromyces</taxon>
    </lineage>
</organism>
<dbReference type="GO" id="GO:0006574">
    <property type="term" value="P:L-valine catabolic process"/>
    <property type="evidence" value="ECO:0007669"/>
    <property type="project" value="TreeGrafter"/>
</dbReference>
<keyword evidence="7" id="KW-1185">Reference proteome</keyword>
<dbReference type="Proteomes" id="UP000292686">
    <property type="component" value="Unassembled WGS sequence"/>
</dbReference>
<dbReference type="PANTHER" id="PTHR43176">
    <property type="entry name" value="3-HYDROXYISOBUTYRYL-COA HYDROLASE-RELATED"/>
    <property type="match status" value="1"/>
</dbReference>
<dbReference type="EMBL" id="SDPM01000001">
    <property type="protein sequence ID" value="RXZ88160.1"/>
    <property type="molecule type" value="Genomic_DNA"/>
</dbReference>
<feature type="domain" description="Enoyl-CoA hydratase/isomerase" evidence="4">
    <location>
        <begin position="11"/>
        <end position="334"/>
    </location>
</feature>
<evidence type="ECO:0000313" key="8">
    <source>
        <dbReference type="Proteomes" id="UP000581087"/>
    </source>
</evidence>
<keyword evidence="6" id="KW-0413">Isomerase</keyword>
<evidence type="ECO:0000256" key="3">
    <source>
        <dbReference type="ARBA" id="ARBA00022801"/>
    </source>
</evidence>
<proteinExistence type="predicted"/>
<dbReference type="InterPro" id="IPR029045">
    <property type="entry name" value="ClpP/crotonase-like_dom_sf"/>
</dbReference>
<reference evidence="5 8" key="2">
    <citation type="submission" date="2020-07" db="EMBL/GenBank/DDBJ databases">
        <title>Sequencing the genomes of 1000 actinobacteria strains.</title>
        <authorList>
            <person name="Klenk H.-P."/>
        </authorList>
    </citation>
    <scope>NUCLEOTIDE SEQUENCE [LARGE SCALE GENOMIC DNA]</scope>
    <source>
        <strain evidence="5 8">DSM 23870</strain>
    </source>
</reference>
<evidence type="ECO:0000313" key="7">
    <source>
        <dbReference type="Proteomes" id="UP000292686"/>
    </source>
</evidence>
<comment type="caution">
    <text evidence="6">The sequence shown here is derived from an EMBL/GenBank/DDBJ whole genome shotgun (WGS) entry which is preliminary data.</text>
</comment>
<protein>
    <recommendedName>
        <fullName evidence="2">3-hydroxyisobutyryl-CoA hydrolase</fullName>
        <ecNumber evidence="2">3.1.2.4</ecNumber>
    </recommendedName>
</protein>
<dbReference type="NCBIfam" id="NF004127">
    <property type="entry name" value="PRK05617.1"/>
    <property type="match status" value="1"/>
</dbReference>
<sequence length="346" mass="37080">MSVLASVSDGVGHLTLDRPDALNALTLDMVRELTASLDDWRSDAEVALVVLDGAGDRGFCAGGDIRNLYGLVSTGQGGEAVHFFEEEYRLDAAIHEFPKPVVALMDGVTMGGGVGLAGHASIRIVTERSRVAMPETRIGFTPDVGGSWLLGRAPGRIGEFLALTSSTMTGADAIYAGFADYFLESDRLPHLRRALAERADPGSPSEIVLLFDDTPGPSELEANRSWIDEAFSGDTVADILDRLRALGTEAALAALAEIEKNSPTALVVSLASVRAARELPDLRAALEQELRLVTWFFEQPDLTEGIRAQVIDKDRTPRWNPATLAEVAPTTADSALHHDVPTALWP</sequence>
<accession>A0A4Q2MG74</accession>
<dbReference type="GO" id="GO:0005829">
    <property type="term" value="C:cytosol"/>
    <property type="evidence" value="ECO:0007669"/>
    <property type="project" value="TreeGrafter"/>
</dbReference>
<evidence type="ECO:0000313" key="6">
    <source>
        <dbReference type="EMBL" id="RXZ88160.1"/>
    </source>
</evidence>
<dbReference type="Proteomes" id="UP000581087">
    <property type="component" value="Unassembled WGS sequence"/>
</dbReference>
<dbReference type="RefSeq" id="WP_129172424.1">
    <property type="nucleotide sequence ID" value="NZ_JACCBI010000001.1"/>
</dbReference>
<dbReference type="InterPro" id="IPR032259">
    <property type="entry name" value="HIBYL-CoA-H"/>
</dbReference>
<dbReference type="EC" id="3.1.2.4" evidence="2"/>
<comment type="catalytic activity">
    <reaction evidence="1">
        <text>3-hydroxy-2-methylpropanoyl-CoA + H2O = 3-hydroxy-2-methylpropanoate + CoA + H(+)</text>
        <dbReference type="Rhea" id="RHEA:20888"/>
        <dbReference type="ChEBI" id="CHEBI:11805"/>
        <dbReference type="ChEBI" id="CHEBI:15377"/>
        <dbReference type="ChEBI" id="CHEBI:15378"/>
        <dbReference type="ChEBI" id="CHEBI:57287"/>
        <dbReference type="ChEBI" id="CHEBI:57340"/>
        <dbReference type="EC" id="3.1.2.4"/>
    </reaction>
</comment>
<dbReference type="Pfam" id="PF16113">
    <property type="entry name" value="ECH_2"/>
    <property type="match status" value="1"/>
</dbReference>
<dbReference type="Gene3D" id="3.90.226.10">
    <property type="entry name" value="2-enoyl-CoA Hydratase, Chain A, domain 1"/>
    <property type="match status" value="1"/>
</dbReference>
<dbReference type="InterPro" id="IPR045004">
    <property type="entry name" value="ECH_dom"/>
</dbReference>
<evidence type="ECO:0000256" key="1">
    <source>
        <dbReference type="ARBA" id="ARBA00001709"/>
    </source>
</evidence>
<dbReference type="PANTHER" id="PTHR43176:SF3">
    <property type="entry name" value="3-HYDROXYISOBUTYRYL-COA HYDROLASE, MITOCHONDRIAL"/>
    <property type="match status" value="1"/>
</dbReference>
<dbReference type="EMBL" id="JACCBI010000001">
    <property type="protein sequence ID" value="NYD67635.1"/>
    <property type="molecule type" value="Genomic_DNA"/>
</dbReference>
<dbReference type="GO" id="GO:0016853">
    <property type="term" value="F:isomerase activity"/>
    <property type="evidence" value="ECO:0007669"/>
    <property type="project" value="UniProtKB-KW"/>
</dbReference>
<name>A0A4Q2MG74_9MICO</name>
<gene>
    <name evidence="5" type="ORF">BJ972_002154</name>
    <name evidence="6" type="ORF">ESP50_02970</name>
</gene>
<keyword evidence="3" id="KW-0378">Hydrolase</keyword>
<dbReference type="GO" id="GO:0003860">
    <property type="term" value="F:3-hydroxyisobutyryl-CoA hydrolase activity"/>
    <property type="evidence" value="ECO:0007669"/>
    <property type="project" value="UniProtKB-EC"/>
</dbReference>
<dbReference type="GO" id="GO:0016829">
    <property type="term" value="F:lyase activity"/>
    <property type="evidence" value="ECO:0007669"/>
    <property type="project" value="UniProtKB-KW"/>
</dbReference>
<keyword evidence="5" id="KW-0456">Lyase</keyword>
<dbReference type="CDD" id="cd06558">
    <property type="entry name" value="crotonase-like"/>
    <property type="match status" value="1"/>
</dbReference>
<evidence type="ECO:0000313" key="5">
    <source>
        <dbReference type="EMBL" id="NYD67635.1"/>
    </source>
</evidence>
<evidence type="ECO:0000259" key="4">
    <source>
        <dbReference type="Pfam" id="PF16113"/>
    </source>
</evidence>